<reference evidence="1 2" key="1">
    <citation type="submission" date="2017-09" db="EMBL/GenBank/DDBJ databases">
        <authorList>
            <person name="Ehlers B."/>
            <person name="Leendertz F.H."/>
        </authorList>
    </citation>
    <scope>NUCLEOTIDE SEQUENCE [LARGE SCALE GENOMIC DNA]</scope>
    <source>
        <strain evidence="1 2">CGMCC 4.6857</strain>
    </source>
</reference>
<dbReference type="Proteomes" id="UP000219612">
    <property type="component" value="Unassembled WGS sequence"/>
</dbReference>
<dbReference type="RefSeq" id="WP_097327691.1">
    <property type="nucleotide sequence ID" value="NZ_OBDY01000031.1"/>
</dbReference>
<keyword evidence="2" id="KW-1185">Reference proteome</keyword>
<gene>
    <name evidence="1" type="ORF">SAMN05421748_13146</name>
</gene>
<dbReference type="OrthoDB" id="3297021at2"/>
<evidence type="ECO:0000313" key="2">
    <source>
        <dbReference type="Proteomes" id="UP000219612"/>
    </source>
</evidence>
<organism evidence="1 2">
    <name type="scientific">Paractinoplanes atraurantiacus</name>
    <dbReference type="NCBI Taxonomy" id="1036182"/>
    <lineage>
        <taxon>Bacteria</taxon>
        <taxon>Bacillati</taxon>
        <taxon>Actinomycetota</taxon>
        <taxon>Actinomycetes</taxon>
        <taxon>Micromonosporales</taxon>
        <taxon>Micromonosporaceae</taxon>
        <taxon>Paractinoplanes</taxon>
    </lineage>
</organism>
<dbReference type="AlphaFoldDB" id="A0A285K567"/>
<name>A0A285K567_9ACTN</name>
<accession>A0A285K567</accession>
<dbReference type="EMBL" id="OBDY01000031">
    <property type="protein sequence ID" value="SNY67167.1"/>
    <property type="molecule type" value="Genomic_DNA"/>
</dbReference>
<protein>
    <submittedName>
        <fullName evidence="1">Uncharacterized protein</fullName>
    </submittedName>
</protein>
<sequence length="109" mass="12134">MSAFGPAIFVSRRDGADVHDEERQRIVDLVREATARLGLKDENGEPARPRLYGDSLGVLLYSGYVYGQMPEPIQRDQDGLWTAEGDRVTAELEKAAPGIYTFEVYGVED</sequence>
<proteinExistence type="predicted"/>
<evidence type="ECO:0000313" key="1">
    <source>
        <dbReference type="EMBL" id="SNY67167.1"/>
    </source>
</evidence>